<dbReference type="InterPro" id="IPR050121">
    <property type="entry name" value="Cytochrome_P450_monoxygenase"/>
</dbReference>
<comment type="similarity">
    <text evidence="2 7">Belongs to the cytochrome P450 family.</text>
</comment>
<dbReference type="PANTHER" id="PTHR24305">
    <property type="entry name" value="CYTOCHROME P450"/>
    <property type="match status" value="1"/>
</dbReference>
<dbReference type="PRINTS" id="PR00463">
    <property type="entry name" value="EP450I"/>
</dbReference>
<evidence type="ECO:0000256" key="6">
    <source>
        <dbReference type="PIRSR" id="PIRSR602401-1"/>
    </source>
</evidence>
<gene>
    <name evidence="9" type="ORF">OOU_Y34scaffold00580g2</name>
</gene>
<dbReference type="Proteomes" id="UP000011086">
    <property type="component" value="Unassembled WGS sequence"/>
</dbReference>
<keyword evidence="8" id="KW-0812">Transmembrane</keyword>
<dbReference type="GO" id="GO:0004497">
    <property type="term" value="F:monooxygenase activity"/>
    <property type="evidence" value="ECO:0007669"/>
    <property type="project" value="UniProtKB-KW"/>
</dbReference>
<dbReference type="InterPro" id="IPR002401">
    <property type="entry name" value="Cyt_P450_E_grp-I"/>
</dbReference>
<dbReference type="InterPro" id="IPR017972">
    <property type="entry name" value="Cyt_P450_CS"/>
</dbReference>
<dbReference type="SMR" id="A0AA97NWW1"/>
<feature type="transmembrane region" description="Helical" evidence="8">
    <location>
        <begin position="12"/>
        <end position="34"/>
    </location>
</feature>
<evidence type="ECO:0000256" key="7">
    <source>
        <dbReference type="RuleBase" id="RU000461"/>
    </source>
</evidence>
<evidence type="ECO:0000256" key="2">
    <source>
        <dbReference type="ARBA" id="ARBA00010617"/>
    </source>
</evidence>
<sequence length="542" mass="61122">MSIPIATIASAVLSLRGLTWVAFIFLVSYCIYSLHIKPLLSPLRHLPAPKQGFLWFRLLKEPKAVEIERWMDELPHDGLFRYYGIFNRQRIFTASPKATADLLHGPNAFKYIKPKLQFILANNIAGKGLLIQEREENKHARKGLIPAFNPDQIRKSFPDMWKTAVETIEALPNYTEKMALGDNGCNSTEVVELLKLISAASIDIIGHFAYSTDFKAIQINAPKYKRHALKSPNSIFARAYVEMFKTTWRGQRSLEAASLIGANIALALPLRAVKTIKSIMALVWQVSENIVTEHERAAEYQNGRDPRGHAQRGDAVRGLSHRDLVTQTVHFLAAGTETVAGSASWAVHLLSRHPEMQTRLRDEVRAAIPDPNAPQQQATLRSLSYLGAVVQEVLRYHSINTLLWRECVDPTASEICGVYIPKGTVVVFSPWAMNRDPKSWGPDARTFNPDRWLGPADQQEKHRRHPCSFLTFGSGPRRCPGEPYARDELLCLIASLVGRYHFSPLRPEAESDEGQEIGDDFALTLFKIYEGWRLMVTRVPGW</sequence>
<dbReference type="AlphaFoldDB" id="A0AA97NWW1"/>
<dbReference type="InterPro" id="IPR036396">
    <property type="entry name" value="Cyt_P450_sf"/>
</dbReference>
<evidence type="ECO:0000256" key="3">
    <source>
        <dbReference type="ARBA" id="ARBA00022617"/>
    </source>
</evidence>
<name>A0AA97NWW1_PYRO3</name>
<dbReference type="PANTHER" id="PTHR24305:SF166">
    <property type="entry name" value="CYTOCHROME P450 12A4, MITOCHONDRIAL-RELATED"/>
    <property type="match status" value="1"/>
</dbReference>
<keyword evidence="3 6" id="KW-0349">Heme</keyword>
<protein>
    <submittedName>
        <fullName evidence="9">Cytochrome P450 3A19</fullName>
    </submittedName>
</protein>
<proteinExistence type="inferred from homology"/>
<keyword evidence="5 6" id="KW-0408">Iron</keyword>
<keyword evidence="7" id="KW-0560">Oxidoreductase</keyword>
<dbReference type="InterPro" id="IPR001128">
    <property type="entry name" value="Cyt_P450"/>
</dbReference>
<feature type="binding site" description="axial binding residue" evidence="6">
    <location>
        <position position="479"/>
    </location>
    <ligand>
        <name>heme</name>
        <dbReference type="ChEBI" id="CHEBI:30413"/>
    </ligand>
    <ligandPart>
        <name>Fe</name>
        <dbReference type="ChEBI" id="CHEBI:18248"/>
    </ligandPart>
</feature>
<evidence type="ECO:0000256" key="8">
    <source>
        <dbReference type="SAM" id="Phobius"/>
    </source>
</evidence>
<comment type="cofactor">
    <cofactor evidence="1 6">
        <name>heme</name>
        <dbReference type="ChEBI" id="CHEBI:30413"/>
    </cofactor>
</comment>
<evidence type="ECO:0000256" key="4">
    <source>
        <dbReference type="ARBA" id="ARBA00022723"/>
    </source>
</evidence>
<dbReference type="GO" id="GO:0005506">
    <property type="term" value="F:iron ion binding"/>
    <property type="evidence" value="ECO:0007669"/>
    <property type="project" value="InterPro"/>
</dbReference>
<dbReference type="EMBL" id="JH793374">
    <property type="protein sequence ID" value="ELQ37728.1"/>
    <property type="molecule type" value="Genomic_DNA"/>
</dbReference>
<accession>A0AA97NWW1</accession>
<dbReference type="PROSITE" id="PS00086">
    <property type="entry name" value="CYTOCHROME_P450"/>
    <property type="match status" value="1"/>
</dbReference>
<dbReference type="Pfam" id="PF00067">
    <property type="entry name" value="p450"/>
    <property type="match status" value="1"/>
</dbReference>
<keyword evidence="4 6" id="KW-0479">Metal-binding</keyword>
<dbReference type="Gene3D" id="1.10.630.10">
    <property type="entry name" value="Cytochrome P450"/>
    <property type="match status" value="1"/>
</dbReference>
<dbReference type="PRINTS" id="PR00385">
    <property type="entry name" value="P450"/>
</dbReference>
<evidence type="ECO:0000256" key="5">
    <source>
        <dbReference type="ARBA" id="ARBA00023004"/>
    </source>
</evidence>
<keyword evidence="8" id="KW-1133">Transmembrane helix</keyword>
<dbReference type="GO" id="GO:0016705">
    <property type="term" value="F:oxidoreductase activity, acting on paired donors, with incorporation or reduction of molecular oxygen"/>
    <property type="evidence" value="ECO:0007669"/>
    <property type="project" value="InterPro"/>
</dbReference>
<dbReference type="SUPFAM" id="SSF48264">
    <property type="entry name" value="Cytochrome P450"/>
    <property type="match status" value="1"/>
</dbReference>
<keyword evidence="7" id="KW-0503">Monooxygenase</keyword>
<reference evidence="9" key="1">
    <citation type="journal article" date="2012" name="PLoS Genet.">
        <title>Comparative analysis of the genomes of two field isolates of the rice blast fungus Magnaporthe oryzae.</title>
        <authorList>
            <person name="Xue M."/>
            <person name="Yang J."/>
            <person name="Li Z."/>
            <person name="Hu S."/>
            <person name="Yao N."/>
            <person name="Dean R.A."/>
            <person name="Zhao W."/>
            <person name="Shen M."/>
            <person name="Zhang H."/>
            <person name="Li C."/>
            <person name="Liu L."/>
            <person name="Cao L."/>
            <person name="Xu X."/>
            <person name="Xing Y."/>
            <person name="Hsiang T."/>
            <person name="Zhang Z."/>
            <person name="Xu J.R."/>
            <person name="Peng Y.L."/>
        </authorList>
    </citation>
    <scope>NUCLEOTIDE SEQUENCE</scope>
    <source>
        <strain evidence="9">Y34</strain>
    </source>
</reference>
<keyword evidence="8" id="KW-0472">Membrane</keyword>
<evidence type="ECO:0000256" key="1">
    <source>
        <dbReference type="ARBA" id="ARBA00001971"/>
    </source>
</evidence>
<organism evidence="9">
    <name type="scientific">Pyricularia oryzae (strain Y34)</name>
    <name type="common">Rice blast fungus</name>
    <name type="synonym">Magnaporthe oryzae</name>
    <dbReference type="NCBI Taxonomy" id="1143189"/>
    <lineage>
        <taxon>Eukaryota</taxon>
        <taxon>Fungi</taxon>
        <taxon>Dikarya</taxon>
        <taxon>Ascomycota</taxon>
        <taxon>Pezizomycotina</taxon>
        <taxon>Sordariomycetes</taxon>
        <taxon>Sordariomycetidae</taxon>
        <taxon>Magnaporthales</taxon>
        <taxon>Pyriculariaceae</taxon>
        <taxon>Pyricularia</taxon>
    </lineage>
</organism>
<dbReference type="GO" id="GO:0020037">
    <property type="term" value="F:heme binding"/>
    <property type="evidence" value="ECO:0007669"/>
    <property type="project" value="InterPro"/>
</dbReference>
<evidence type="ECO:0000313" key="9">
    <source>
        <dbReference type="EMBL" id="ELQ37728.1"/>
    </source>
</evidence>